<dbReference type="AlphaFoldDB" id="A0A9P4MDZ0"/>
<reference evidence="3" key="1">
    <citation type="journal article" date="2020" name="Stud. Mycol.">
        <title>101 Dothideomycetes genomes: a test case for predicting lifestyles and emergence of pathogens.</title>
        <authorList>
            <person name="Haridas S."/>
            <person name="Albert R."/>
            <person name="Binder M."/>
            <person name="Bloem J."/>
            <person name="Labutti K."/>
            <person name="Salamov A."/>
            <person name="Andreopoulos B."/>
            <person name="Baker S."/>
            <person name="Barry K."/>
            <person name="Bills G."/>
            <person name="Bluhm B."/>
            <person name="Cannon C."/>
            <person name="Castanera R."/>
            <person name="Culley D."/>
            <person name="Daum C."/>
            <person name="Ezra D."/>
            <person name="Gonzalez J."/>
            <person name="Henrissat B."/>
            <person name="Kuo A."/>
            <person name="Liang C."/>
            <person name="Lipzen A."/>
            <person name="Lutzoni F."/>
            <person name="Magnuson J."/>
            <person name="Mondo S."/>
            <person name="Nolan M."/>
            <person name="Ohm R."/>
            <person name="Pangilinan J."/>
            <person name="Park H.-J."/>
            <person name="Ramirez L."/>
            <person name="Alfaro M."/>
            <person name="Sun H."/>
            <person name="Tritt A."/>
            <person name="Yoshinaga Y."/>
            <person name="Zwiers L.-H."/>
            <person name="Turgeon B."/>
            <person name="Goodwin S."/>
            <person name="Spatafora J."/>
            <person name="Crous P."/>
            <person name="Grigoriev I."/>
        </authorList>
    </citation>
    <scope>NUCLEOTIDE SEQUENCE</scope>
    <source>
        <strain evidence="3">CBS 260.36</strain>
    </source>
</reference>
<dbReference type="PANTHER" id="PTHR37488:SF2">
    <property type="entry name" value="DUF1275 DOMAIN-CONTAINING PROTEIN"/>
    <property type="match status" value="1"/>
</dbReference>
<dbReference type="Proteomes" id="UP000799439">
    <property type="component" value="Unassembled WGS sequence"/>
</dbReference>
<dbReference type="EMBL" id="ML996089">
    <property type="protein sequence ID" value="KAF2150525.1"/>
    <property type="molecule type" value="Genomic_DNA"/>
</dbReference>
<gene>
    <name evidence="3" type="ORF">K461DRAFT_269965</name>
</gene>
<feature type="compositionally biased region" description="Low complexity" evidence="1">
    <location>
        <begin position="59"/>
        <end position="68"/>
    </location>
</feature>
<evidence type="ECO:0000256" key="1">
    <source>
        <dbReference type="SAM" id="MobiDB-lite"/>
    </source>
</evidence>
<feature type="transmembrane region" description="Helical" evidence="2">
    <location>
        <begin position="357"/>
        <end position="375"/>
    </location>
</feature>
<name>A0A9P4MDZ0_9PEZI</name>
<feature type="transmembrane region" description="Helical" evidence="2">
    <location>
        <begin position="225"/>
        <end position="246"/>
    </location>
</feature>
<dbReference type="PANTHER" id="PTHR37488">
    <property type="entry name" value="DUF1275 DOMAIN-CONTAINING PROTEIN"/>
    <property type="match status" value="1"/>
</dbReference>
<organism evidence="3 4">
    <name type="scientific">Myriangium duriaei CBS 260.36</name>
    <dbReference type="NCBI Taxonomy" id="1168546"/>
    <lineage>
        <taxon>Eukaryota</taxon>
        <taxon>Fungi</taxon>
        <taxon>Dikarya</taxon>
        <taxon>Ascomycota</taxon>
        <taxon>Pezizomycotina</taxon>
        <taxon>Dothideomycetes</taxon>
        <taxon>Dothideomycetidae</taxon>
        <taxon>Myriangiales</taxon>
        <taxon>Myriangiaceae</taxon>
        <taxon>Myriangium</taxon>
    </lineage>
</organism>
<comment type="caution">
    <text evidence="3">The sequence shown here is derived from an EMBL/GenBank/DDBJ whole genome shotgun (WGS) entry which is preliminary data.</text>
</comment>
<keyword evidence="2" id="KW-0472">Membrane</keyword>
<evidence type="ECO:0000313" key="4">
    <source>
        <dbReference type="Proteomes" id="UP000799439"/>
    </source>
</evidence>
<protein>
    <submittedName>
        <fullName evidence="3">Uncharacterized protein</fullName>
    </submittedName>
</protein>
<feature type="compositionally biased region" description="Polar residues" evidence="1">
    <location>
        <begin position="47"/>
        <end position="58"/>
    </location>
</feature>
<sequence length="418" mass="44127">MLPLTGEESMSQRPPRSSLDNTFATPQYGPVSGQSEEWEQATLYAGSPSSSKPTSPQHSRSSSGLSTTSTLLSQPLNVSFSAKHPPPPPSWANRASNSILHVLPLMDSRLLSHLTSKPRPSIILESTLLLLTLTTTISNVAYLTLTSTLPPNISGDWQRTGASIGSMLLSHTTGLSPSAGGALLSASTGGAPIVSPDTVLKILVFPTTCLVWGQISAHIGHARKLLILVSFVLQAGLFLASTLLFVSCPLASTTNTFAQQGDLGTPRPTGTHVAAVVLAEVAFGLQMVTVRPLMRTITTTFFTGPMVDLFSDKKLAAGVMRPGAYPAVRQRILLLTFGGVGAAVGECIRRSCGVGPVLWVALVGRVVVLGGFGVVPTGDKKKGRKGKDVERAESAEAVEMSEVREKEEEVRLVETQIV</sequence>
<accession>A0A9P4MDZ0</accession>
<keyword evidence="2" id="KW-1133">Transmembrane helix</keyword>
<evidence type="ECO:0000313" key="3">
    <source>
        <dbReference type="EMBL" id="KAF2150525.1"/>
    </source>
</evidence>
<feature type="region of interest" description="Disordered" evidence="1">
    <location>
        <begin position="378"/>
        <end position="400"/>
    </location>
</feature>
<keyword evidence="4" id="KW-1185">Reference proteome</keyword>
<keyword evidence="2" id="KW-0812">Transmembrane</keyword>
<evidence type="ECO:0000256" key="2">
    <source>
        <dbReference type="SAM" id="Phobius"/>
    </source>
</evidence>
<feature type="region of interest" description="Disordered" evidence="1">
    <location>
        <begin position="1"/>
        <end position="68"/>
    </location>
</feature>
<feature type="compositionally biased region" description="Polar residues" evidence="1">
    <location>
        <begin position="8"/>
        <end position="25"/>
    </location>
</feature>
<proteinExistence type="predicted"/>